<dbReference type="AlphaFoldDB" id="A0A2V2NLH1"/>
<comment type="caution">
    <text evidence="4">The sequence shown here is derived from an EMBL/GenBank/DDBJ whole genome shotgun (WGS) entry which is preliminary data.</text>
</comment>
<dbReference type="Pfam" id="PF26629">
    <property type="entry name" value="GT2_TM_C"/>
    <property type="match status" value="1"/>
</dbReference>
<feature type="transmembrane region" description="Helical" evidence="1">
    <location>
        <begin position="310"/>
        <end position="333"/>
    </location>
</feature>
<keyword evidence="5" id="KW-1185">Reference proteome</keyword>
<dbReference type="InterPro" id="IPR029044">
    <property type="entry name" value="Nucleotide-diphossugar_trans"/>
</dbReference>
<dbReference type="RefSeq" id="WP_109939298.1">
    <property type="nucleotide sequence ID" value="NZ_CP176366.1"/>
</dbReference>
<feature type="domain" description="Low-salt glycan biosynthesis hexosyltransferase Agl6 C-terminal transmembrane region" evidence="3">
    <location>
        <begin position="281"/>
        <end position="368"/>
    </location>
</feature>
<dbReference type="CDD" id="cd04179">
    <property type="entry name" value="DPM_DPG-synthase_like"/>
    <property type="match status" value="1"/>
</dbReference>
<dbReference type="OrthoDB" id="147253at2157"/>
<dbReference type="Proteomes" id="UP000245934">
    <property type="component" value="Unassembled WGS sequence"/>
</dbReference>
<dbReference type="PANTHER" id="PTHR48090">
    <property type="entry name" value="UNDECAPRENYL-PHOSPHATE 4-DEOXY-4-FORMAMIDO-L-ARABINOSE TRANSFERASE-RELATED"/>
    <property type="match status" value="1"/>
</dbReference>
<feature type="transmembrane region" description="Helical" evidence="1">
    <location>
        <begin position="262"/>
        <end position="282"/>
    </location>
</feature>
<sequence>MGPIVTIIIPAMNEEKTIGSCLEKIKVGCLRGNIQYEIIVSDSSTDSTPDIARSHGARVIHPERRGYGNAYISAFPHAKGEIIVIGDADDTYDFTLIPELVKPIAQRKADMVIGSRLKGTILPGSMPWLHQFIGNPLLTRLLNFTFHSQFSDTHSGMRAISKEALQKLSLHTGGMEFASEMLIEAAKKGLRFEEIPITYYPRKGPSKLHSFADGWRHVRFIMLVRPLRFLIVPGLLFILLGFSLMAGVGFLKSVEMQGLHSFILGDILVLGGLQFLLSGVVMKSYSVTHQLDDCGPWFSQILRYQTLEKLLFTGVLFMILGFASGMYILSQWISVTGPLTQITNAVLSLSSVIIGLQLIFTALHVSMMLLQCERDGCSGFMG</sequence>
<dbReference type="PANTHER" id="PTHR48090:SF7">
    <property type="entry name" value="RFBJ PROTEIN"/>
    <property type="match status" value="1"/>
</dbReference>
<feature type="transmembrane region" description="Helical" evidence="1">
    <location>
        <begin position="345"/>
        <end position="365"/>
    </location>
</feature>
<accession>A0A2V2NLH1</accession>
<evidence type="ECO:0000259" key="2">
    <source>
        <dbReference type="Pfam" id="PF00535"/>
    </source>
</evidence>
<keyword evidence="1" id="KW-0812">Transmembrane</keyword>
<feature type="domain" description="Glycosyltransferase 2-like" evidence="2">
    <location>
        <begin position="6"/>
        <end position="168"/>
    </location>
</feature>
<keyword evidence="1" id="KW-0472">Membrane</keyword>
<proteinExistence type="predicted"/>
<dbReference type="GeneID" id="97609256"/>
<feature type="transmembrane region" description="Helical" evidence="1">
    <location>
        <begin position="229"/>
        <end position="250"/>
    </location>
</feature>
<evidence type="ECO:0000313" key="5">
    <source>
        <dbReference type="Proteomes" id="UP000245934"/>
    </source>
</evidence>
<organism evidence="4 5">
    <name type="scientific">Methanospirillum stamsii</name>
    <dbReference type="NCBI Taxonomy" id="1277351"/>
    <lineage>
        <taxon>Archaea</taxon>
        <taxon>Methanobacteriati</taxon>
        <taxon>Methanobacteriota</taxon>
        <taxon>Stenosarchaea group</taxon>
        <taxon>Methanomicrobia</taxon>
        <taxon>Methanomicrobiales</taxon>
        <taxon>Methanospirillaceae</taxon>
        <taxon>Methanospirillum</taxon>
    </lineage>
</organism>
<dbReference type="InterPro" id="IPR058718">
    <property type="entry name" value="Agl6_TM_C"/>
</dbReference>
<dbReference type="InterPro" id="IPR050256">
    <property type="entry name" value="Glycosyltransferase_2"/>
</dbReference>
<evidence type="ECO:0000313" key="4">
    <source>
        <dbReference type="EMBL" id="PWR76163.1"/>
    </source>
</evidence>
<gene>
    <name evidence="4" type="ORF">DLD82_01330</name>
</gene>
<dbReference type="FunFam" id="3.90.550.10:FF:000129">
    <property type="entry name" value="Glycosyltransferase family 2 protein"/>
    <property type="match status" value="1"/>
</dbReference>
<protein>
    <submittedName>
        <fullName evidence="4">Dolichol-P-glucose synthetase</fullName>
    </submittedName>
</protein>
<dbReference type="Gene3D" id="3.90.550.10">
    <property type="entry name" value="Spore Coat Polysaccharide Biosynthesis Protein SpsA, Chain A"/>
    <property type="match status" value="1"/>
</dbReference>
<dbReference type="Pfam" id="PF00535">
    <property type="entry name" value="Glycos_transf_2"/>
    <property type="match status" value="1"/>
</dbReference>
<name>A0A2V2NLH1_9EURY</name>
<keyword evidence="1" id="KW-1133">Transmembrane helix</keyword>
<reference evidence="4 5" key="1">
    <citation type="submission" date="2018-05" db="EMBL/GenBank/DDBJ databases">
        <title>Draft genome of Methanospirillum stamsii Pt1.</title>
        <authorList>
            <person name="Dueholm M.S."/>
            <person name="Nielsen P.H."/>
            <person name="Bakmann L.F."/>
            <person name="Otzen D.E."/>
        </authorList>
    </citation>
    <scope>NUCLEOTIDE SEQUENCE [LARGE SCALE GENOMIC DNA]</scope>
    <source>
        <strain evidence="4 5">Pt1</strain>
    </source>
</reference>
<dbReference type="EMBL" id="QGMZ01000004">
    <property type="protein sequence ID" value="PWR76163.1"/>
    <property type="molecule type" value="Genomic_DNA"/>
</dbReference>
<dbReference type="SUPFAM" id="SSF53448">
    <property type="entry name" value="Nucleotide-diphospho-sugar transferases"/>
    <property type="match status" value="1"/>
</dbReference>
<evidence type="ECO:0000256" key="1">
    <source>
        <dbReference type="SAM" id="Phobius"/>
    </source>
</evidence>
<dbReference type="InterPro" id="IPR001173">
    <property type="entry name" value="Glyco_trans_2-like"/>
</dbReference>
<evidence type="ECO:0000259" key="3">
    <source>
        <dbReference type="Pfam" id="PF26629"/>
    </source>
</evidence>